<feature type="compositionally biased region" description="Low complexity" evidence="1">
    <location>
        <begin position="241"/>
        <end position="263"/>
    </location>
</feature>
<accession>A0A0L0NWV3</accession>
<name>A0A0L0NWV3_CANAR</name>
<dbReference type="AlphaFoldDB" id="A0A0L0NWV3"/>
<dbReference type="EMBL" id="LGST01000031">
    <property type="protein sequence ID" value="KND98504.1"/>
    <property type="molecule type" value="Genomic_DNA"/>
</dbReference>
<protein>
    <submittedName>
        <fullName evidence="4">Uncharacterized protein</fullName>
    </submittedName>
</protein>
<gene>
    <name evidence="4" type="ORF">QG37_04396</name>
</gene>
<feature type="transmembrane region" description="Helical" evidence="2">
    <location>
        <begin position="524"/>
        <end position="546"/>
    </location>
</feature>
<feature type="region of interest" description="Disordered" evidence="1">
    <location>
        <begin position="343"/>
        <end position="378"/>
    </location>
</feature>
<comment type="caution">
    <text evidence="4">The sequence shown here is derived from an EMBL/GenBank/DDBJ whole genome shotgun (WGS) entry which is preliminary data.</text>
</comment>
<dbReference type="VEuPathDB" id="FungiDB:QG37_04396"/>
<proteinExistence type="predicted"/>
<organism evidence="4 5">
    <name type="scientific">Candidozyma auris</name>
    <name type="common">Yeast</name>
    <name type="synonym">Candida auris</name>
    <dbReference type="NCBI Taxonomy" id="498019"/>
    <lineage>
        <taxon>Eukaryota</taxon>
        <taxon>Fungi</taxon>
        <taxon>Dikarya</taxon>
        <taxon>Ascomycota</taxon>
        <taxon>Saccharomycotina</taxon>
        <taxon>Pichiomycetes</taxon>
        <taxon>Metschnikowiaceae</taxon>
        <taxon>Candidozyma</taxon>
    </lineage>
</organism>
<dbReference type="VEuPathDB" id="FungiDB:CJI97_004529"/>
<dbReference type="VEuPathDB" id="FungiDB:CJJ07_000329"/>
<evidence type="ECO:0000256" key="2">
    <source>
        <dbReference type="SAM" id="Phobius"/>
    </source>
</evidence>
<feature type="chain" id="PRO_5005545373" evidence="3">
    <location>
        <begin position="21"/>
        <end position="547"/>
    </location>
</feature>
<evidence type="ECO:0000256" key="1">
    <source>
        <dbReference type="SAM" id="MobiDB-lite"/>
    </source>
</evidence>
<evidence type="ECO:0000313" key="4">
    <source>
        <dbReference type="EMBL" id="KND98504.1"/>
    </source>
</evidence>
<evidence type="ECO:0000256" key="3">
    <source>
        <dbReference type="SAM" id="SignalP"/>
    </source>
</evidence>
<dbReference type="Proteomes" id="UP000037122">
    <property type="component" value="Unassembled WGS sequence"/>
</dbReference>
<dbReference type="VEuPathDB" id="FungiDB:B9J08_004465"/>
<keyword evidence="2" id="KW-0472">Membrane</keyword>
<sequence length="547" mass="54077">MKFVYLPIVAIFSLLSFSTALPIELQALRARDEFNVRLEADVSPAFVSPLDKRENTLLTQFFTSLNKTGTGVTLAKAAVRTPVIDDQIVKFVANLIEEKNLTYLLEVADSSGLALDLVLLVLTHYEFIDGLTDFVKYYKGNSNLTSSGSGGGGGLIGGLLGGLGGLLGGGGSLGSNNTTSSGSGGGLIGNLISGLTGGLFGGSSGSSNNSTSGTSSGGSGSGLIGSLLGGLFGGSSGSSGSGSSSGNSGASATTSRPSSTGTASGSGSGGIGGLLGGLFGGSSAAGGASSAPAADTAAPAAATTSNTAAAATSGGVLGGLLGGLGGNSETAGAAATSSPAGAAAATSAPAGGAAETAPTGTAAGAPAGANTATGTGAGSAATSGSALGGLLDNLLKRDDEELAKRDVEAITEHLHELAKRAETASYLERRDIWDSVYQQMIRLIGSDANIEDVAVSLKKSGLAINVIYNAIMDSDWYGFDKKLIKYLVDNNIVTWSILFRSLLDSGVVFLVIGDIIGNSDYIKLVIDFVIAIITGRVNVIGLILALF</sequence>
<keyword evidence="3" id="KW-0732">Signal</keyword>
<feature type="signal peptide" evidence="3">
    <location>
        <begin position="1"/>
        <end position="20"/>
    </location>
</feature>
<dbReference type="VEuPathDB" id="FungiDB:CJJ09_004946"/>
<keyword evidence="2" id="KW-0812">Transmembrane</keyword>
<evidence type="ECO:0000313" key="5">
    <source>
        <dbReference type="Proteomes" id="UP000037122"/>
    </source>
</evidence>
<keyword evidence="2" id="KW-1133">Transmembrane helix</keyword>
<feature type="region of interest" description="Disordered" evidence="1">
    <location>
        <begin position="238"/>
        <end position="267"/>
    </location>
</feature>
<dbReference type="VEuPathDB" id="FungiDB:CJI96_0005485"/>
<reference evidence="5" key="1">
    <citation type="journal article" date="2015" name="BMC Genomics">
        <title>Draft genome of a commonly misdiagnosed multidrug resistant pathogen Candida auris.</title>
        <authorList>
            <person name="Chatterjee S."/>
            <person name="Alampalli S.V."/>
            <person name="Nageshan R.K."/>
            <person name="Chettiar S.T."/>
            <person name="Joshi S."/>
            <person name="Tatu U.S."/>
        </authorList>
    </citation>
    <scope>NUCLEOTIDE SEQUENCE [LARGE SCALE GENOMIC DNA]</scope>
    <source>
        <strain evidence="5">6684</strain>
    </source>
</reference>